<dbReference type="PANTHER" id="PTHR35276:SF1">
    <property type="entry name" value="TRNA (MNM(5)S(2)U34)-METHYLTRANSFERASE, CHLOROPLASTIC"/>
    <property type="match status" value="1"/>
</dbReference>
<keyword evidence="2" id="KW-1185">Reference proteome</keyword>
<keyword evidence="1" id="KW-0808">Transferase</keyword>
<protein>
    <submittedName>
        <fullName evidence="1">Class I SAM-dependent methyltransferase</fullName>
        <ecNumber evidence="1">2.1.1.-</ecNumber>
    </submittedName>
</protein>
<evidence type="ECO:0000313" key="2">
    <source>
        <dbReference type="Proteomes" id="UP001529275"/>
    </source>
</evidence>
<dbReference type="PANTHER" id="PTHR35276">
    <property type="entry name" value="S-ADENOSYL-L-METHIONINE-DEPENDENT METHYLTRANSFERASES SUPERFAMILY PROTEIN"/>
    <property type="match status" value="1"/>
</dbReference>
<dbReference type="Gene3D" id="3.40.50.150">
    <property type="entry name" value="Vaccinia Virus protein VP39"/>
    <property type="match status" value="1"/>
</dbReference>
<keyword evidence="1" id="KW-0489">Methyltransferase</keyword>
<dbReference type="InterPro" id="IPR029063">
    <property type="entry name" value="SAM-dependent_MTases_sf"/>
</dbReference>
<dbReference type="SUPFAM" id="SSF53335">
    <property type="entry name" value="S-adenosyl-L-methionine-dependent methyltransferases"/>
    <property type="match status" value="1"/>
</dbReference>
<dbReference type="Pfam" id="PF06962">
    <property type="entry name" value="rRNA_methylase"/>
    <property type="match status" value="1"/>
</dbReference>
<dbReference type="EMBL" id="JAUDCK010000048">
    <property type="protein sequence ID" value="MDM8196704.1"/>
    <property type="molecule type" value="Genomic_DNA"/>
</dbReference>
<comment type="caution">
    <text evidence="1">The sequence shown here is derived from an EMBL/GenBank/DDBJ whole genome shotgun (WGS) entry which is preliminary data.</text>
</comment>
<reference evidence="2" key="1">
    <citation type="submission" date="2023-06" db="EMBL/GenBank/DDBJ databases">
        <title>Identification and characterization of horizontal gene transfer across gut microbiota members of farm animals based on homology search.</title>
        <authorList>
            <person name="Zeman M."/>
            <person name="Kubasova T."/>
            <person name="Jahodarova E."/>
            <person name="Nykrynova M."/>
            <person name="Rychlik I."/>
        </authorList>
    </citation>
    <scope>NUCLEOTIDE SEQUENCE [LARGE SCALE GENOMIC DNA]</scope>
    <source>
        <strain evidence="2">ET341</strain>
    </source>
</reference>
<dbReference type="InterPro" id="IPR010719">
    <property type="entry name" value="MnmM_MeTrfase"/>
</dbReference>
<accession>A0ABT7UKN3</accession>
<sequence>MLTMVEYVHQRISTYSFQVGVDFTMGNGHDTLFLAEQCPKVYAFDIQPEALENTKKRLGDRQHVQLILDSHENMKQYFSSFDIGIFNLGYLPQASHHITTTLPSTQKAVCQAIEMMKKALFIVVYPGHEEGYQESLWIHEYVSQLDSHQFHVSCFQMLNKKKAPYVIEIEKKQ</sequence>
<dbReference type="GO" id="GO:0008168">
    <property type="term" value="F:methyltransferase activity"/>
    <property type="evidence" value="ECO:0007669"/>
    <property type="project" value="UniProtKB-KW"/>
</dbReference>
<dbReference type="RefSeq" id="WP_087243238.1">
    <property type="nucleotide sequence ID" value="NZ_JAUDCK010000048.1"/>
</dbReference>
<evidence type="ECO:0000313" key="1">
    <source>
        <dbReference type="EMBL" id="MDM8196704.1"/>
    </source>
</evidence>
<gene>
    <name evidence="1" type="ORF">QUV98_10285</name>
</gene>
<dbReference type="GO" id="GO:0032259">
    <property type="term" value="P:methylation"/>
    <property type="evidence" value="ECO:0007669"/>
    <property type="project" value="UniProtKB-KW"/>
</dbReference>
<dbReference type="Proteomes" id="UP001529275">
    <property type="component" value="Unassembled WGS sequence"/>
</dbReference>
<name>A0ABT7UKN3_9FIRM</name>
<proteinExistence type="predicted"/>
<dbReference type="EC" id="2.1.1.-" evidence="1"/>
<organism evidence="1 2">
    <name type="scientific">Massilimicrobiota timonensis</name>
    <dbReference type="NCBI Taxonomy" id="1776392"/>
    <lineage>
        <taxon>Bacteria</taxon>
        <taxon>Bacillati</taxon>
        <taxon>Bacillota</taxon>
        <taxon>Erysipelotrichia</taxon>
        <taxon>Erysipelotrichales</taxon>
        <taxon>Erysipelotrichaceae</taxon>
        <taxon>Massilimicrobiota</taxon>
    </lineage>
</organism>